<dbReference type="SUPFAM" id="SSF52540">
    <property type="entry name" value="P-loop containing nucleoside triphosphate hydrolases"/>
    <property type="match status" value="1"/>
</dbReference>
<feature type="domain" description="AAA+ ATPase lid" evidence="1">
    <location>
        <begin position="70"/>
        <end position="172"/>
    </location>
</feature>
<gene>
    <name evidence="2" type="ORF">N7463_003625</name>
</gene>
<dbReference type="Pfam" id="PF23232">
    <property type="entry name" value="AAA_lid_13"/>
    <property type="match status" value="1"/>
</dbReference>
<evidence type="ECO:0000259" key="1">
    <source>
        <dbReference type="Pfam" id="PF23232"/>
    </source>
</evidence>
<organism evidence="2 3">
    <name type="scientific">Penicillium fimorum</name>
    <dbReference type="NCBI Taxonomy" id="1882269"/>
    <lineage>
        <taxon>Eukaryota</taxon>
        <taxon>Fungi</taxon>
        <taxon>Dikarya</taxon>
        <taxon>Ascomycota</taxon>
        <taxon>Pezizomycotina</taxon>
        <taxon>Eurotiomycetes</taxon>
        <taxon>Eurotiomycetidae</taxon>
        <taxon>Eurotiales</taxon>
        <taxon>Aspergillaceae</taxon>
        <taxon>Penicillium</taxon>
    </lineage>
</organism>
<reference evidence="2" key="1">
    <citation type="submission" date="2022-12" db="EMBL/GenBank/DDBJ databases">
        <authorList>
            <person name="Petersen C."/>
        </authorList>
    </citation>
    <scope>NUCLEOTIDE SEQUENCE</scope>
    <source>
        <strain evidence="2">IBT 29495</strain>
    </source>
</reference>
<dbReference type="AlphaFoldDB" id="A0A9W9Y1K7"/>
<comment type="caution">
    <text evidence="2">The sequence shown here is derived from an EMBL/GenBank/DDBJ whole genome shotgun (WGS) entry which is preliminary data.</text>
</comment>
<accession>A0A9W9Y1K7</accession>
<sequence length="177" mass="20196">MSPSIVLGSTHWASTTTYFITAPLLDGKEGNEGVGVRVVAKPTASGFNQPGFIDDASNSRFHLIIEYPRLNQEQRSNIWQNFLHKIHHDQEQHNQPTKIRIKVLSEVQNYLTTNTDVKALELNGRGIRNAFNTAIQIVIYRTDTENRYWHRGIGQPMTDVYLTVDDIKKVIDNKTAY</sequence>
<dbReference type="Proteomes" id="UP001149954">
    <property type="component" value="Unassembled WGS sequence"/>
</dbReference>
<dbReference type="OrthoDB" id="10042665at2759"/>
<reference evidence="2" key="2">
    <citation type="journal article" date="2023" name="IMA Fungus">
        <title>Comparative genomic study of the Penicillium genus elucidates a diverse pangenome and 15 lateral gene transfer events.</title>
        <authorList>
            <person name="Petersen C."/>
            <person name="Sorensen T."/>
            <person name="Nielsen M.R."/>
            <person name="Sondergaard T.E."/>
            <person name="Sorensen J.L."/>
            <person name="Fitzpatrick D.A."/>
            <person name="Frisvad J.C."/>
            <person name="Nielsen K.L."/>
        </authorList>
    </citation>
    <scope>NUCLEOTIDE SEQUENCE</scope>
    <source>
        <strain evidence="2">IBT 29495</strain>
    </source>
</reference>
<keyword evidence="3" id="KW-1185">Reference proteome</keyword>
<protein>
    <recommendedName>
        <fullName evidence="1">AAA+ ATPase lid domain-containing protein</fullName>
    </recommendedName>
</protein>
<evidence type="ECO:0000313" key="3">
    <source>
        <dbReference type="Proteomes" id="UP001149954"/>
    </source>
</evidence>
<dbReference type="EMBL" id="JAPWDS010000002">
    <property type="protein sequence ID" value="KAJ5514073.1"/>
    <property type="molecule type" value="Genomic_DNA"/>
</dbReference>
<name>A0A9W9Y1K7_9EURO</name>
<dbReference type="InterPro" id="IPR056599">
    <property type="entry name" value="AAA_lid_fung"/>
</dbReference>
<dbReference type="PANTHER" id="PTHR46411:SF3">
    <property type="entry name" value="AAA+ ATPASE DOMAIN-CONTAINING PROTEIN"/>
    <property type="match status" value="1"/>
</dbReference>
<dbReference type="InterPro" id="IPR027417">
    <property type="entry name" value="P-loop_NTPase"/>
</dbReference>
<evidence type="ECO:0000313" key="2">
    <source>
        <dbReference type="EMBL" id="KAJ5514073.1"/>
    </source>
</evidence>
<dbReference type="PANTHER" id="PTHR46411">
    <property type="entry name" value="FAMILY ATPASE, PUTATIVE-RELATED"/>
    <property type="match status" value="1"/>
</dbReference>
<proteinExistence type="predicted"/>